<dbReference type="RefSeq" id="XP_021099638.1">
    <property type="nucleotide sequence ID" value="XM_021243979.1"/>
</dbReference>
<evidence type="ECO:0000313" key="2">
    <source>
        <dbReference type="Proteomes" id="UP000694906"/>
    </source>
</evidence>
<feature type="compositionally biased region" description="Acidic residues" evidence="1">
    <location>
        <begin position="17"/>
        <end position="29"/>
    </location>
</feature>
<evidence type="ECO:0000313" key="3">
    <source>
        <dbReference type="RefSeq" id="XP_021099638.1"/>
    </source>
</evidence>
<name>A0AAX6RTJ3_HETGA</name>
<keyword evidence="2" id="KW-1185">Reference proteome</keyword>
<feature type="compositionally biased region" description="Basic and acidic residues" evidence="1">
    <location>
        <begin position="1"/>
        <end position="16"/>
    </location>
</feature>
<organism evidence="2 3">
    <name type="scientific">Heterocephalus glaber</name>
    <name type="common">Naked mole rat</name>
    <dbReference type="NCBI Taxonomy" id="10181"/>
    <lineage>
        <taxon>Eukaryota</taxon>
        <taxon>Metazoa</taxon>
        <taxon>Chordata</taxon>
        <taxon>Craniata</taxon>
        <taxon>Vertebrata</taxon>
        <taxon>Euteleostomi</taxon>
        <taxon>Mammalia</taxon>
        <taxon>Eutheria</taxon>
        <taxon>Euarchontoglires</taxon>
        <taxon>Glires</taxon>
        <taxon>Rodentia</taxon>
        <taxon>Hystricomorpha</taxon>
        <taxon>Bathyergidae</taxon>
        <taxon>Heterocephalus</taxon>
    </lineage>
</organism>
<dbReference type="AlphaFoldDB" id="A0AAX6RTJ3"/>
<gene>
    <name evidence="3" type="primary">LOC110345686</name>
</gene>
<dbReference type="InterPro" id="IPR008919">
    <property type="entry name" value="Retrov_capsid_N"/>
</dbReference>
<proteinExistence type="predicted"/>
<evidence type="ECO:0000256" key="1">
    <source>
        <dbReference type="SAM" id="MobiDB-lite"/>
    </source>
</evidence>
<dbReference type="GO" id="GO:0016032">
    <property type="term" value="P:viral process"/>
    <property type="evidence" value="ECO:0007669"/>
    <property type="project" value="InterPro"/>
</dbReference>
<protein>
    <submittedName>
        <fullName evidence="3">Uncharacterized protein LOC110345686</fullName>
    </submittedName>
</protein>
<dbReference type="GeneID" id="110345686"/>
<dbReference type="Proteomes" id="UP000694906">
    <property type="component" value="Unplaced"/>
</dbReference>
<reference evidence="3" key="1">
    <citation type="submission" date="2025-08" db="UniProtKB">
        <authorList>
            <consortium name="RefSeq"/>
        </authorList>
    </citation>
    <scope>IDENTIFICATION</scope>
</reference>
<feature type="region of interest" description="Disordered" evidence="1">
    <location>
        <begin position="192"/>
        <end position="212"/>
    </location>
</feature>
<sequence>MAPRPEPLRDGTPSKDEGEDLMSFDSDDDSDKKKQNVIDEGLQAGSASSKPFKEKLRRSSASASALSAPASDPAPPVKEEPALKPSLRHFRNSPFPQNCPGEADWTNLEEEATRYRNPDWPPVVQCPPPYLPEPNTPIASALTCPVVDPQKELRDKIKFLKEQIRLEKEHQELIAQLKGLKTGKAHENVRREDKFKPGPPIRGATPRVPSGSRVPLELETVEVFPVTETADTQGQAWRHHSGFDFKVIKKFKTATAQYGAITPYTMAILKSVTKN</sequence>
<dbReference type="PANTHER" id="PTHR40389">
    <property type="entry name" value="ENDOGENOUS RETROVIRUS GROUP K MEMBER 24 GAG POLYPROTEIN-RELATED"/>
    <property type="match status" value="1"/>
</dbReference>
<dbReference type="InterPro" id="IPR050195">
    <property type="entry name" value="Primate_lentivir_Gag_pol-like"/>
</dbReference>
<feature type="region of interest" description="Disordered" evidence="1">
    <location>
        <begin position="1"/>
        <end position="103"/>
    </location>
</feature>
<dbReference type="Gene3D" id="1.10.375.10">
    <property type="entry name" value="Human Immunodeficiency Virus Type 1 Capsid Protein"/>
    <property type="match status" value="1"/>
</dbReference>
<feature type="compositionally biased region" description="Low complexity" evidence="1">
    <location>
        <begin position="59"/>
        <end position="71"/>
    </location>
</feature>
<dbReference type="PANTHER" id="PTHR40389:SF3">
    <property type="entry name" value="IGE-BINDING PROTEIN"/>
    <property type="match status" value="1"/>
</dbReference>
<accession>A0AAX6RTJ3</accession>
<dbReference type="SUPFAM" id="SSF47943">
    <property type="entry name" value="Retrovirus capsid protein, N-terminal core domain"/>
    <property type="match status" value="1"/>
</dbReference>